<reference evidence="1 2" key="1">
    <citation type="submission" date="2019-10" db="EMBL/GenBank/DDBJ databases">
        <title>Nonomuraea sp. nov., isolated from Phyllanthus amarus.</title>
        <authorList>
            <person name="Klykleung N."/>
            <person name="Tanasupawat S."/>
        </authorList>
    </citation>
    <scope>NUCLEOTIDE SEQUENCE [LARGE SCALE GENOMIC DNA]</scope>
    <source>
        <strain evidence="1 2">CR1-09</strain>
    </source>
</reference>
<dbReference type="EMBL" id="VDMA02000020">
    <property type="protein sequence ID" value="KAB8180806.1"/>
    <property type="molecule type" value="Genomic_DNA"/>
</dbReference>
<dbReference type="SUPFAM" id="SSF53335">
    <property type="entry name" value="S-adenosyl-L-methionine-dependent methyltransferases"/>
    <property type="match status" value="1"/>
</dbReference>
<dbReference type="GO" id="GO:0008168">
    <property type="term" value="F:methyltransferase activity"/>
    <property type="evidence" value="ECO:0007669"/>
    <property type="project" value="UniProtKB-KW"/>
</dbReference>
<dbReference type="RefSeq" id="WP_139578857.1">
    <property type="nucleotide sequence ID" value="NZ_VDMA02000020.1"/>
</dbReference>
<protein>
    <submittedName>
        <fullName evidence="1">Methyltransferase domain-containing protein</fullName>
    </submittedName>
</protein>
<gene>
    <name evidence="1" type="ORF">FH610_031545</name>
</gene>
<comment type="caution">
    <text evidence="1">The sequence shown here is derived from an EMBL/GenBank/DDBJ whole genome shotgun (WGS) entry which is preliminary data.</text>
</comment>
<keyword evidence="1" id="KW-0489">Methyltransferase</keyword>
<dbReference type="Pfam" id="PF13489">
    <property type="entry name" value="Methyltransf_23"/>
    <property type="match status" value="1"/>
</dbReference>
<dbReference type="AlphaFoldDB" id="A0A5N6BJR1"/>
<dbReference type="Proteomes" id="UP000313066">
    <property type="component" value="Unassembled WGS sequence"/>
</dbReference>
<sequence>MTMLAPTPATQRWLDATWSFVSGHLPPAPSRVLEIGCGPFGGLVPMLRERGYDAVGVDPEAPDGPGYERVEFERYAVRGRVDAVVACTSLHHVADLGDVLDRVTEALVPGGTLVVVEWARERFDEATAEWCFPRLAEADEPGWLHRHRDRWAESGLPWAAYIEEWASEHHPLHTGRDLLEALGERFEARLCEHGPYFFSELDGVTEADEQAAADRGDLRSNGIRWVGATRQASPRPR</sequence>
<accession>A0A5N6BJR1</accession>
<proteinExistence type="predicted"/>
<evidence type="ECO:0000313" key="2">
    <source>
        <dbReference type="Proteomes" id="UP000313066"/>
    </source>
</evidence>
<keyword evidence="1" id="KW-0808">Transferase</keyword>
<keyword evidence="2" id="KW-1185">Reference proteome</keyword>
<name>A0A5N6BJR1_9ACTN</name>
<dbReference type="CDD" id="cd02440">
    <property type="entry name" value="AdoMet_MTases"/>
    <property type="match status" value="1"/>
</dbReference>
<organism evidence="1 2">
    <name type="scientific">Microbispora catharanthi</name>
    <dbReference type="NCBI Taxonomy" id="1712871"/>
    <lineage>
        <taxon>Bacteria</taxon>
        <taxon>Bacillati</taxon>
        <taxon>Actinomycetota</taxon>
        <taxon>Actinomycetes</taxon>
        <taxon>Streptosporangiales</taxon>
        <taxon>Streptosporangiaceae</taxon>
        <taxon>Microbispora</taxon>
    </lineage>
</organism>
<dbReference type="InterPro" id="IPR029063">
    <property type="entry name" value="SAM-dependent_MTases_sf"/>
</dbReference>
<dbReference type="Gene3D" id="3.40.50.150">
    <property type="entry name" value="Vaccinia Virus protein VP39"/>
    <property type="match status" value="2"/>
</dbReference>
<dbReference type="GO" id="GO:0032259">
    <property type="term" value="P:methylation"/>
    <property type="evidence" value="ECO:0007669"/>
    <property type="project" value="UniProtKB-KW"/>
</dbReference>
<evidence type="ECO:0000313" key="1">
    <source>
        <dbReference type="EMBL" id="KAB8180806.1"/>
    </source>
</evidence>